<dbReference type="AlphaFoldDB" id="A0A0L7QTE4"/>
<protein>
    <submittedName>
        <fullName evidence="2">Uncharacterized protein</fullName>
    </submittedName>
</protein>
<gene>
    <name evidence="2" type="ORF">WH47_05344</name>
</gene>
<sequence>FFSKKKIVNIAVFIGASIFNDYRNILAVMQLTNVKIGNNVHNICEETDERRLRHAEVRPSENSKEARQLLKDPES</sequence>
<dbReference type="Proteomes" id="UP000053825">
    <property type="component" value="Unassembled WGS sequence"/>
</dbReference>
<proteinExistence type="predicted"/>
<feature type="region of interest" description="Disordered" evidence="1">
    <location>
        <begin position="49"/>
        <end position="75"/>
    </location>
</feature>
<dbReference type="EMBL" id="KQ414744">
    <property type="protein sequence ID" value="KOC61908.1"/>
    <property type="molecule type" value="Genomic_DNA"/>
</dbReference>
<reference evidence="2 3" key="1">
    <citation type="submission" date="2015-07" db="EMBL/GenBank/DDBJ databases">
        <title>The genome of Habropoda laboriosa.</title>
        <authorList>
            <person name="Pan H."/>
            <person name="Kapheim K."/>
        </authorList>
    </citation>
    <scope>NUCLEOTIDE SEQUENCE [LARGE SCALE GENOMIC DNA]</scope>
    <source>
        <strain evidence="2">0110345459</strain>
    </source>
</reference>
<organism evidence="2 3">
    <name type="scientific">Habropoda laboriosa</name>
    <dbReference type="NCBI Taxonomy" id="597456"/>
    <lineage>
        <taxon>Eukaryota</taxon>
        <taxon>Metazoa</taxon>
        <taxon>Ecdysozoa</taxon>
        <taxon>Arthropoda</taxon>
        <taxon>Hexapoda</taxon>
        <taxon>Insecta</taxon>
        <taxon>Pterygota</taxon>
        <taxon>Neoptera</taxon>
        <taxon>Endopterygota</taxon>
        <taxon>Hymenoptera</taxon>
        <taxon>Apocrita</taxon>
        <taxon>Aculeata</taxon>
        <taxon>Apoidea</taxon>
        <taxon>Anthophila</taxon>
        <taxon>Apidae</taxon>
        <taxon>Habropoda</taxon>
    </lineage>
</organism>
<keyword evidence="3" id="KW-1185">Reference proteome</keyword>
<name>A0A0L7QTE4_9HYME</name>
<evidence type="ECO:0000256" key="1">
    <source>
        <dbReference type="SAM" id="MobiDB-lite"/>
    </source>
</evidence>
<feature type="non-terminal residue" evidence="2">
    <location>
        <position position="1"/>
    </location>
</feature>
<accession>A0A0L7QTE4</accession>
<evidence type="ECO:0000313" key="2">
    <source>
        <dbReference type="EMBL" id="KOC61908.1"/>
    </source>
</evidence>
<evidence type="ECO:0000313" key="3">
    <source>
        <dbReference type="Proteomes" id="UP000053825"/>
    </source>
</evidence>